<dbReference type="PROSITE" id="PS51352">
    <property type="entry name" value="THIOREDOXIN_2"/>
    <property type="match status" value="1"/>
</dbReference>
<dbReference type="EMBL" id="FQWA01000036">
    <property type="protein sequence ID" value="SHG10411.1"/>
    <property type="molecule type" value="Genomic_DNA"/>
</dbReference>
<dbReference type="Gene3D" id="3.40.30.10">
    <property type="entry name" value="Glutaredoxin"/>
    <property type="match status" value="1"/>
</dbReference>
<dbReference type="GO" id="GO:0015035">
    <property type="term" value="F:protein-disulfide reductase activity"/>
    <property type="evidence" value="ECO:0007669"/>
    <property type="project" value="UniProtKB-UniRule"/>
</dbReference>
<evidence type="ECO:0000256" key="7">
    <source>
        <dbReference type="SAM" id="MobiDB-lite"/>
    </source>
</evidence>
<dbReference type="InterPro" id="IPR017937">
    <property type="entry name" value="Thioredoxin_CS"/>
</dbReference>
<evidence type="ECO:0000313" key="10">
    <source>
        <dbReference type="EMBL" id="SHG10411.1"/>
    </source>
</evidence>
<accession>A0AAX2F6L7</accession>
<dbReference type="PROSITE" id="PS51257">
    <property type="entry name" value="PROKAR_LIPOPROTEIN"/>
    <property type="match status" value="1"/>
</dbReference>
<sequence length="169" mass="18781">MKRTATLVVAILALVLTACKADNSPKKQDNSAITTEETKDNNPKEGKETKMNVTEMNSEMFQQKIMDFKKSPKTWNFKGDKPAIIDFYATWCGPCKATAPVLEEVAGDYAGQIDVYKVDVDQQRELAALFGIRSIPSILFIPKTGEPTMQNGAMNKAQFEEVIKSVLLK</sequence>
<dbReference type="GO" id="GO:0005829">
    <property type="term" value="C:cytosol"/>
    <property type="evidence" value="ECO:0007669"/>
    <property type="project" value="TreeGrafter"/>
</dbReference>
<evidence type="ECO:0000313" key="11">
    <source>
        <dbReference type="Proteomes" id="UP000184105"/>
    </source>
</evidence>
<dbReference type="PANTHER" id="PTHR45663">
    <property type="entry name" value="GEO12009P1"/>
    <property type="match status" value="1"/>
</dbReference>
<keyword evidence="2" id="KW-0813">Transport</keyword>
<evidence type="ECO:0000256" key="1">
    <source>
        <dbReference type="ARBA" id="ARBA00008987"/>
    </source>
</evidence>
<dbReference type="PRINTS" id="PR00421">
    <property type="entry name" value="THIOREDOXIN"/>
</dbReference>
<evidence type="ECO:0000256" key="5">
    <source>
        <dbReference type="ARBA" id="ARBA00023284"/>
    </source>
</evidence>
<evidence type="ECO:0000256" key="4">
    <source>
        <dbReference type="ARBA" id="ARBA00023157"/>
    </source>
</evidence>
<name>A0AAX2F6L7_9BACT</name>
<keyword evidence="8" id="KW-0732">Signal</keyword>
<dbReference type="GO" id="GO:0045454">
    <property type="term" value="P:cell redox homeostasis"/>
    <property type="evidence" value="ECO:0007669"/>
    <property type="project" value="TreeGrafter"/>
</dbReference>
<comment type="similarity">
    <text evidence="1">Belongs to the thioredoxin family.</text>
</comment>
<protein>
    <recommendedName>
        <fullName evidence="6">Thioredoxin</fullName>
    </recommendedName>
</protein>
<feature type="domain" description="Thioredoxin" evidence="9">
    <location>
        <begin position="59"/>
        <end position="168"/>
    </location>
</feature>
<proteinExistence type="inferred from homology"/>
<dbReference type="PROSITE" id="PS00194">
    <property type="entry name" value="THIOREDOXIN_1"/>
    <property type="match status" value="1"/>
</dbReference>
<dbReference type="FunFam" id="3.40.30.10:FF:000229">
    <property type="entry name" value="Thioredoxin (TRX)"/>
    <property type="match status" value="1"/>
</dbReference>
<feature type="signal peptide" evidence="8">
    <location>
        <begin position="1"/>
        <end position="20"/>
    </location>
</feature>
<keyword evidence="4" id="KW-1015">Disulfide bond</keyword>
<feature type="compositionally biased region" description="Basic and acidic residues" evidence="7">
    <location>
        <begin position="36"/>
        <end position="49"/>
    </location>
</feature>
<evidence type="ECO:0000256" key="3">
    <source>
        <dbReference type="ARBA" id="ARBA00022982"/>
    </source>
</evidence>
<dbReference type="Proteomes" id="UP000184105">
    <property type="component" value="Unassembled WGS sequence"/>
</dbReference>
<keyword evidence="5" id="KW-0676">Redox-active center</keyword>
<evidence type="ECO:0000259" key="9">
    <source>
        <dbReference type="PROSITE" id="PS51352"/>
    </source>
</evidence>
<comment type="caution">
    <text evidence="10">The sequence shown here is derived from an EMBL/GenBank/DDBJ whole genome shotgun (WGS) entry which is preliminary data.</text>
</comment>
<organism evidence="10 11">
    <name type="scientific">Prevotella scopos JCM 17725</name>
    <dbReference type="NCBI Taxonomy" id="1236518"/>
    <lineage>
        <taxon>Bacteria</taxon>
        <taxon>Pseudomonadati</taxon>
        <taxon>Bacteroidota</taxon>
        <taxon>Bacteroidia</taxon>
        <taxon>Bacteroidales</taxon>
        <taxon>Prevotellaceae</taxon>
        <taxon>Prevotella</taxon>
    </lineage>
</organism>
<feature type="chain" id="PRO_5043567420" description="Thioredoxin" evidence="8">
    <location>
        <begin position="21"/>
        <end position="169"/>
    </location>
</feature>
<dbReference type="SUPFAM" id="SSF52833">
    <property type="entry name" value="Thioredoxin-like"/>
    <property type="match status" value="1"/>
</dbReference>
<dbReference type="InterPro" id="IPR005746">
    <property type="entry name" value="Thioredoxin"/>
</dbReference>
<feature type="region of interest" description="Disordered" evidence="7">
    <location>
        <begin position="23"/>
        <end position="49"/>
    </location>
</feature>
<evidence type="ECO:0000256" key="2">
    <source>
        <dbReference type="ARBA" id="ARBA00022448"/>
    </source>
</evidence>
<gene>
    <name evidence="10" type="ORF">SAMN05444364_13627</name>
</gene>
<dbReference type="AlphaFoldDB" id="A0AAX2F6L7"/>
<evidence type="ECO:0000256" key="6">
    <source>
        <dbReference type="NCBIfam" id="TIGR01068"/>
    </source>
</evidence>
<keyword evidence="11" id="KW-1185">Reference proteome</keyword>
<dbReference type="RefSeq" id="WP_025839321.1">
    <property type="nucleotide sequence ID" value="NZ_BAKP01000037.1"/>
</dbReference>
<dbReference type="InterPro" id="IPR013766">
    <property type="entry name" value="Thioredoxin_domain"/>
</dbReference>
<evidence type="ECO:0000256" key="8">
    <source>
        <dbReference type="SAM" id="SignalP"/>
    </source>
</evidence>
<dbReference type="NCBIfam" id="TIGR01068">
    <property type="entry name" value="thioredoxin"/>
    <property type="match status" value="1"/>
</dbReference>
<dbReference type="PANTHER" id="PTHR45663:SF11">
    <property type="entry name" value="GEO12009P1"/>
    <property type="match status" value="1"/>
</dbReference>
<dbReference type="InterPro" id="IPR036249">
    <property type="entry name" value="Thioredoxin-like_sf"/>
</dbReference>
<dbReference type="CDD" id="cd02947">
    <property type="entry name" value="TRX_family"/>
    <property type="match status" value="1"/>
</dbReference>
<reference evidence="10 11" key="1">
    <citation type="submission" date="2016-11" db="EMBL/GenBank/DDBJ databases">
        <authorList>
            <person name="Varghese N."/>
            <person name="Submissions S."/>
        </authorList>
    </citation>
    <scope>NUCLEOTIDE SEQUENCE [LARGE SCALE GENOMIC DNA]</scope>
    <source>
        <strain evidence="10 11">DSM 22613</strain>
    </source>
</reference>
<keyword evidence="3" id="KW-0249">Electron transport</keyword>
<dbReference type="Pfam" id="PF00085">
    <property type="entry name" value="Thioredoxin"/>
    <property type="match status" value="1"/>
</dbReference>